<dbReference type="Pfam" id="PF00300">
    <property type="entry name" value="His_Phos_1"/>
    <property type="match status" value="1"/>
</dbReference>
<name>A0ABT4GPZ2_9BACL</name>
<sequence length="180" mass="20955">MKNVFIVRHCQAEGQSADARLSDLGLNQANKLTEFLIPKNIDYIISSPYERAYRTISPLAERLGIEIVTDNRLTERILSVKSHPDWREMLRQTYYDLDLCYEGGESSNVATHRVITVVKELLNSRFKNIIIASHGNLISLLLKYFDDRFGYKEWENLSNPDVFHLSFMKDTPNIERIWSD</sequence>
<gene>
    <name evidence="1" type="ORF">M5X19_36340</name>
</gene>
<dbReference type="PANTHER" id="PTHR48100:SF1">
    <property type="entry name" value="HISTIDINE PHOSPHATASE FAMILY PROTEIN-RELATED"/>
    <property type="match status" value="1"/>
</dbReference>
<evidence type="ECO:0000313" key="1">
    <source>
        <dbReference type="EMBL" id="MCY9698272.1"/>
    </source>
</evidence>
<protein>
    <submittedName>
        <fullName evidence="1">Histidine phosphatase family protein</fullName>
    </submittedName>
</protein>
<dbReference type="PANTHER" id="PTHR48100">
    <property type="entry name" value="BROAD-SPECIFICITY PHOSPHATASE YOR283W-RELATED"/>
    <property type="match status" value="1"/>
</dbReference>
<dbReference type="PIRSF" id="PIRSF000709">
    <property type="entry name" value="6PFK_2-Ptase"/>
    <property type="match status" value="1"/>
</dbReference>
<dbReference type="InterPro" id="IPR029033">
    <property type="entry name" value="His_PPase_superfam"/>
</dbReference>
<dbReference type="RefSeq" id="WP_268618725.1">
    <property type="nucleotide sequence ID" value="NZ_JAMDMX010000221.1"/>
</dbReference>
<dbReference type="EMBL" id="JAMDMX010000221">
    <property type="protein sequence ID" value="MCY9698272.1"/>
    <property type="molecule type" value="Genomic_DNA"/>
</dbReference>
<dbReference type="InterPro" id="IPR013078">
    <property type="entry name" value="His_Pase_superF_clade-1"/>
</dbReference>
<proteinExistence type="predicted"/>
<keyword evidence="2" id="KW-1185">Reference proteome</keyword>
<comment type="caution">
    <text evidence="1">The sequence shown here is derived from an EMBL/GenBank/DDBJ whole genome shotgun (WGS) entry which is preliminary data.</text>
</comment>
<dbReference type="InterPro" id="IPR050275">
    <property type="entry name" value="PGM_Phosphatase"/>
</dbReference>
<reference evidence="1 2" key="1">
    <citation type="submission" date="2022-05" db="EMBL/GenBank/DDBJ databases">
        <title>Genome Sequencing of Bee-Associated Microbes.</title>
        <authorList>
            <person name="Dunlap C."/>
        </authorList>
    </citation>
    <scope>NUCLEOTIDE SEQUENCE [LARGE SCALE GENOMIC DNA]</scope>
    <source>
        <strain evidence="1 2">NRRL B-14421</strain>
    </source>
</reference>
<accession>A0ABT4GPZ2</accession>
<dbReference type="SUPFAM" id="SSF53254">
    <property type="entry name" value="Phosphoglycerate mutase-like"/>
    <property type="match status" value="1"/>
</dbReference>
<dbReference type="Proteomes" id="UP001527099">
    <property type="component" value="Unassembled WGS sequence"/>
</dbReference>
<dbReference type="SMART" id="SM00855">
    <property type="entry name" value="PGAM"/>
    <property type="match status" value="1"/>
</dbReference>
<dbReference type="Gene3D" id="3.40.50.1240">
    <property type="entry name" value="Phosphoglycerate mutase-like"/>
    <property type="match status" value="1"/>
</dbReference>
<organism evidence="1 2">
    <name type="scientific">Paenibacillus alginolyticus</name>
    <dbReference type="NCBI Taxonomy" id="59839"/>
    <lineage>
        <taxon>Bacteria</taxon>
        <taxon>Bacillati</taxon>
        <taxon>Bacillota</taxon>
        <taxon>Bacilli</taxon>
        <taxon>Bacillales</taxon>
        <taxon>Paenibacillaceae</taxon>
        <taxon>Paenibacillus</taxon>
    </lineage>
</organism>
<dbReference type="CDD" id="cd07067">
    <property type="entry name" value="HP_PGM_like"/>
    <property type="match status" value="1"/>
</dbReference>
<evidence type="ECO:0000313" key="2">
    <source>
        <dbReference type="Proteomes" id="UP001527099"/>
    </source>
</evidence>